<dbReference type="GO" id="GO:0004896">
    <property type="term" value="F:cytokine receptor activity"/>
    <property type="evidence" value="ECO:0007669"/>
    <property type="project" value="TreeGrafter"/>
</dbReference>
<dbReference type="InterPro" id="IPR036116">
    <property type="entry name" value="FN3_sf"/>
</dbReference>
<dbReference type="Pfam" id="PF09294">
    <property type="entry name" value="Interfer-bind"/>
    <property type="match status" value="1"/>
</dbReference>
<dbReference type="InterPro" id="IPR013783">
    <property type="entry name" value="Ig-like_fold"/>
</dbReference>
<dbReference type="SUPFAM" id="SSF49265">
    <property type="entry name" value="Fibronectin type III"/>
    <property type="match status" value="2"/>
</dbReference>
<keyword evidence="3" id="KW-1015">Disulfide bond</keyword>
<feature type="region of interest" description="Disordered" evidence="5">
    <location>
        <begin position="353"/>
        <end position="419"/>
    </location>
</feature>
<dbReference type="OrthoDB" id="9909056at2759"/>
<dbReference type="InterPro" id="IPR003961">
    <property type="entry name" value="FN3_dom"/>
</dbReference>
<dbReference type="Proteomes" id="UP000677803">
    <property type="component" value="Unassembled WGS sequence"/>
</dbReference>
<feature type="signal peptide" evidence="7">
    <location>
        <begin position="1"/>
        <end position="16"/>
    </location>
</feature>
<dbReference type="InterPro" id="IPR050650">
    <property type="entry name" value="Type-II_Cytokine-TF_Rcpt"/>
</dbReference>
<evidence type="ECO:0000256" key="5">
    <source>
        <dbReference type="SAM" id="MobiDB-lite"/>
    </source>
</evidence>
<evidence type="ECO:0000256" key="2">
    <source>
        <dbReference type="ARBA" id="ARBA00022729"/>
    </source>
</evidence>
<feature type="transmembrane region" description="Helical" evidence="6">
    <location>
        <begin position="243"/>
        <end position="266"/>
    </location>
</feature>
<evidence type="ECO:0000256" key="7">
    <source>
        <dbReference type="SAM" id="SignalP"/>
    </source>
</evidence>
<evidence type="ECO:0000259" key="8">
    <source>
        <dbReference type="Pfam" id="PF01108"/>
    </source>
</evidence>
<organism evidence="10 11">
    <name type="scientific">Menidia menidia</name>
    <name type="common">Atlantic silverside</name>
    <dbReference type="NCBI Taxonomy" id="238744"/>
    <lineage>
        <taxon>Eukaryota</taxon>
        <taxon>Metazoa</taxon>
        <taxon>Chordata</taxon>
        <taxon>Craniata</taxon>
        <taxon>Vertebrata</taxon>
        <taxon>Euteleostomi</taxon>
        <taxon>Actinopterygii</taxon>
        <taxon>Neopterygii</taxon>
        <taxon>Teleostei</taxon>
        <taxon>Neoteleostei</taxon>
        <taxon>Acanthomorphata</taxon>
        <taxon>Ovalentaria</taxon>
        <taxon>Atherinomorphae</taxon>
        <taxon>Atheriniformes</taxon>
        <taxon>Atherinopsidae</taxon>
        <taxon>Menidiinae</taxon>
        <taxon>Menidia</taxon>
    </lineage>
</organism>
<feature type="compositionally biased region" description="Basic and acidic residues" evidence="5">
    <location>
        <begin position="359"/>
        <end position="371"/>
    </location>
</feature>
<dbReference type="EMBL" id="CAJRST010012224">
    <property type="protein sequence ID" value="CAG5928178.1"/>
    <property type="molecule type" value="Genomic_DNA"/>
</dbReference>
<evidence type="ECO:0000313" key="10">
    <source>
        <dbReference type="EMBL" id="CAG5928178.1"/>
    </source>
</evidence>
<evidence type="ECO:0000313" key="11">
    <source>
        <dbReference type="Proteomes" id="UP000677803"/>
    </source>
</evidence>
<comment type="similarity">
    <text evidence="1">Belongs to the type II cytokine receptor family.</text>
</comment>
<dbReference type="PANTHER" id="PTHR20859">
    <property type="entry name" value="INTERFERON/INTERLEUKIN RECEPTOR"/>
    <property type="match status" value="1"/>
</dbReference>
<feature type="region of interest" description="Disordered" evidence="5">
    <location>
        <begin position="296"/>
        <end position="340"/>
    </location>
</feature>
<comment type="caution">
    <text evidence="10">The sequence shown here is derived from an EMBL/GenBank/DDBJ whole genome shotgun (WGS) entry which is preliminary data.</text>
</comment>
<keyword evidence="6" id="KW-0812">Transmembrane</keyword>
<evidence type="ECO:0000256" key="6">
    <source>
        <dbReference type="SAM" id="Phobius"/>
    </source>
</evidence>
<feature type="region of interest" description="Disordered" evidence="5">
    <location>
        <begin position="598"/>
        <end position="618"/>
    </location>
</feature>
<evidence type="ECO:0000259" key="9">
    <source>
        <dbReference type="Pfam" id="PF09294"/>
    </source>
</evidence>
<keyword evidence="6" id="KW-1133">Transmembrane helix</keyword>
<keyword evidence="11" id="KW-1185">Reference proteome</keyword>
<proteinExistence type="inferred from homology"/>
<name>A0A8S4BA91_9TELE</name>
<dbReference type="GO" id="GO:0005886">
    <property type="term" value="C:plasma membrane"/>
    <property type="evidence" value="ECO:0007669"/>
    <property type="project" value="TreeGrafter"/>
</dbReference>
<dbReference type="PANTHER" id="PTHR20859:SF86">
    <property type="entry name" value="INTERLEUKIN-20 RECEPTOR SUBUNIT ALPHA"/>
    <property type="match status" value="1"/>
</dbReference>
<reference evidence="10" key="1">
    <citation type="submission" date="2021-05" db="EMBL/GenBank/DDBJ databases">
        <authorList>
            <person name="Tigano A."/>
        </authorList>
    </citation>
    <scope>NUCLEOTIDE SEQUENCE</scope>
</reference>
<keyword evidence="6" id="KW-0472">Membrane</keyword>
<feature type="chain" id="PRO_5035871217" evidence="7">
    <location>
        <begin position="17"/>
        <end position="661"/>
    </location>
</feature>
<feature type="domain" description="Fibronectin type-III" evidence="8">
    <location>
        <begin position="4"/>
        <end position="115"/>
    </location>
</feature>
<keyword evidence="4" id="KW-0675">Receptor</keyword>
<dbReference type="InterPro" id="IPR015373">
    <property type="entry name" value="Interferon/interleukin_rcp_dom"/>
</dbReference>
<dbReference type="FunFam" id="2.60.40.10:FF:000348">
    <property type="entry name" value="Interleukin 20 receptor subunit alpha"/>
    <property type="match status" value="1"/>
</dbReference>
<dbReference type="Gene3D" id="2.60.40.10">
    <property type="entry name" value="Immunoglobulins"/>
    <property type="match status" value="2"/>
</dbReference>
<dbReference type="Pfam" id="PF01108">
    <property type="entry name" value="Tissue_fac"/>
    <property type="match status" value="1"/>
</dbReference>
<gene>
    <name evidence="10" type="ORF">MMEN_LOCUS11841</name>
</gene>
<feature type="compositionally biased region" description="Basic and acidic residues" evidence="5">
    <location>
        <begin position="603"/>
        <end position="616"/>
    </location>
</feature>
<feature type="domain" description="Interferon/interleukin receptor" evidence="9">
    <location>
        <begin position="128"/>
        <end position="233"/>
    </location>
</feature>
<sequence>MWTLFALVNLLALCSAVSTTPPRPINVSFSSVNLRNVLHWFAGNGTPDDTFFTVQYAIYGDTIAGSKGRRVNWRAVQQCTDIARTWCDLSSETWDVEQGYHARVRAVGGGASSKWALTSRRFDPKSDTTFGPPLLSVEIENNSAIITLRGPMRFLPNNRTPALSMASIYHHMTYNLSIRNNHRDQTHHLPVVTSQYKYRLLEYSTEYCFSAKSRFLSMPVHCQSSAWHCKTTPRDPVIEQLQVVIVGIVVPSLFICVIVVVGYLLYHYVAGRGQKSPYILDSSSFRLAPFMHPPDKFNLTKVEPQPDSSVPEGQLHIPDPPPRYSPQRIDEHPEAEEPCDDTSSIYAFHSMASEMNPRGVEEGGRRNREEGGDGNDVTGSNKNEESSDGHPAGVYAPQAKSFTSQGPTHTCKQTHTRQTEGNALVRAHAWSQINPTSPAQTQSKLPSSQRPVTRELNIERKNGGVPGLFLCNDPKTGLISVLQNLQREQNVEEKAKVDEKIVVEEEEGKDCELVSLLSSYPSGNMKSTLTSYSAKCDCLSRVNAVLGAAVMQNAGEDYLADDGEEVEEAMCNNWNPQTRKTGPPETKVGLNMKEGLNGMIPSERGKEDRMPGKDGETYAMKGNLTLESVFVRQTSEEERSQAAGSEVEDILTKWDLVIMDQ</sequence>
<keyword evidence="2 7" id="KW-0732">Signal</keyword>
<evidence type="ECO:0000256" key="4">
    <source>
        <dbReference type="ARBA" id="ARBA00023170"/>
    </source>
</evidence>
<evidence type="ECO:0000256" key="1">
    <source>
        <dbReference type="ARBA" id="ARBA00005399"/>
    </source>
</evidence>
<evidence type="ECO:0000256" key="3">
    <source>
        <dbReference type="ARBA" id="ARBA00023157"/>
    </source>
</evidence>
<dbReference type="AlphaFoldDB" id="A0A8S4BA91"/>
<protein>
    <submittedName>
        <fullName evidence="10">(Atlantic silverside) hypothetical protein</fullName>
    </submittedName>
</protein>
<accession>A0A8S4BA91</accession>
<feature type="compositionally biased region" description="Polar residues" evidence="5">
    <location>
        <begin position="400"/>
        <end position="413"/>
    </location>
</feature>